<protein>
    <submittedName>
        <fullName evidence="5">Restriction endonuclease subunit S</fullName>
        <ecNumber evidence="5">3.1.21.-</ecNumber>
    </submittedName>
</protein>
<dbReference type="EC" id="3.1.21.-" evidence="5"/>
<dbReference type="GO" id="GO:0016787">
    <property type="term" value="F:hydrolase activity"/>
    <property type="evidence" value="ECO:0007669"/>
    <property type="project" value="UniProtKB-KW"/>
</dbReference>
<evidence type="ECO:0000259" key="4">
    <source>
        <dbReference type="Pfam" id="PF01420"/>
    </source>
</evidence>
<dbReference type="PANTHER" id="PTHR30408:SF12">
    <property type="entry name" value="TYPE I RESTRICTION ENZYME MJAVIII SPECIFICITY SUBUNIT"/>
    <property type="match status" value="1"/>
</dbReference>
<accession>A0ABW2ZHV8</accession>
<dbReference type="Gene3D" id="1.10.287.1120">
    <property type="entry name" value="Bipartite methylase S protein"/>
    <property type="match status" value="1"/>
</dbReference>
<name>A0ABW2ZHV8_9SPHI</name>
<dbReference type="PANTHER" id="PTHR30408">
    <property type="entry name" value="TYPE-1 RESTRICTION ENZYME ECOKI SPECIFICITY PROTEIN"/>
    <property type="match status" value="1"/>
</dbReference>
<dbReference type="CDD" id="cd17280">
    <property type="entry name" value="RMtype1_S_MspEN3ORF6650P_TRD2-CR2_like"/>
    <property type="match status" value="1"/>
</dbReference>
<keyword evidence="5" id="KW-0255">Endonuclease</keyword>
<dbReference type="InterPro" id="IPR000055">
    <property type="entry name" value="Restrct_endonuc_typeI_TRD"/>
</dbReference>
<evidence type="ECO:0000313" key="6">
    <source>
        <dbReference type="Proteomes" id="UP001597073"/>
    </source>
</evidence>
<gene>
    <name evidence="5" type="ORF">ACFQZI_13160</name>
</gene>
<organism evidence="5 6">
    <name type="scientific">Mucilaginibacter lutimaris</name>
    <dbReference type="NCBI Taxonomy" id="931629"/>
    <lineage>
        <taxon>Bacteria</taxon>
        <taxon>Pseudomonadati</taxon>
        <taxon>Bacteroidota</taxon>
        <taxon>Sphingobacteriia</taxon>
        <taxon>Sphingobacteriales</taxon>
        <taxon>Sphingobacteriaceae</taxon>
        <taxon>Mucilaginibacter</taxon>
    </lineage>
</organism>
<proteinExistence type="inferred from homology"/>
<dbReference type="Proteomes" id="UP001597073">
    <property type="component" value="Unassembled WGS sequence"/>
</dbReference>
<dbReference type="GO" id="GO:0004519">
    <property type="term" value="F:endonuclease activity"/>
    <property type="evidence" value="ECO:0007669"/>
    <property type="project" value="UniProtKB-KW"/>
</dbReference>
<evidence type="ECO:0000256" key="2">
    <source>
        <dbReference type="ARBA" id="ARBA00022747"/>
    </source>
</evidence>
<keyword evidence="5" id="KW-0540">Nuclease</keyword>
<comment type="caution">
    <text evidence="5">The sequence shown here is derived from an EMBL/GenBank/DDBJ whole genome shotgun (WGS) entry which is preliminary data.</text>
</comment>
<keyword evidence="3" id="KW-0238">DNA-binding</keyword>
<comment type="similarity">
    <text evidence="1">Belongs to the type-I restriction system S methylase family.</text>
</comment>
<keyword evidence="5" id="KW-0378">Hydrolase</keyword>
<dbReference type="InterPro" id="IPR052021">
    <property type="entry name" value="Type-I_RS_S_subunit"/>
</dbReference>
<evidence type="ECO:0000256" key="3">
    <source>
        <dbReference type="ARBA" id="ARBA00023125"/>
    </source>
</evidence>
<dbReference type="EMBL" id="JBHTIA010000009">
    <property type="protein sequence ID" value="MFD0765805.1"/>
    <property type="molecule type" value="Genomic_DNA"/>
</dbReference>
<dbReference type="Gene3D" id="3.90.220.20">
    <property type="entry name" value="DNA methylase specificity domains"/>
    <property type="match status" value="2"/>
</dbReference>
<evidence type="ECO:0000256" key="1">
    <source>
        <dbReference type="ARBA" id="ARBA00010923"/>
    </source>
</evidence>
<reference evidence="6" key="1">
    <citation type="journal article" date="2019" name="Int. J. Syst. Evol. Microbiol.">
        <title>The Global Catalogue of Microorganisms (GCM) 10K type strain sequencing project: providing services to taxonomists for standard genome sequencing and annotation.</title>
        <authorList>
            <consortium name="The Broad Institute Genomics Platform"/>
            <consortium name="The Broad Institute Genome Sequencing Center for Infectious Disease"/>
            <person name="Wu L."/>
            <person name="Ma J."/>
        </authorList>
    </citation>
    <scope>NUCLEOTIDE SEQUENCE [LARGE SCALE GENOMIC DNA]</scope>
    <source>
        <strain evidence="6">CCUG 60742</strain>
    </source>
</reference>
<feature type="domain" description="Type I restriction modification DNA specificity" evidence="4">
    <location>
        <begin position="44"/>
        <end position="192"/>
    </location>
</feature>
<keyword evidence="2" id="KW-0680">Restriction system</keyword>
<sequence>MKSYNQYKSSGDSFVKSIPSHWRIDKLKRHCYLKGRIGWQGLKHSEFSEDKNLPYLITGMNFKNGIIQWDEVYHISEERYNEAPEIQLKIGDILMTKDGTIGKLLFVDTLPGKASLNSHLLVLRPLNNAYFPRFLYYQLLSEHFNNHIELYKSGTTFYGLSQEDTGKFKVLLPPLEEQFRISQYLDFKTKQLDKLIYEKEKLIELLKEERIATIHSAMTKGLNPHAPLVDSGIEWSGKIPDSWQIWKLSHAFKKIGSGTTPESGNPLYHENGTVNWLNTGDLNDGILTETSKKVTERALKDYAALKIFPARTVVIAMYGATIGKVSVVNCEITTNQACCVFYDSDVIINEFLFYWFIINKPQIINLSKGGGQPNISSEALKSLKVPCPNKDEQQQIIDFIKVEEERILNIANKVRNEIDYLKEYKTALISEVVTGKVDIRDEAITELLATA</sequence>
<dbReference type="Pfam" id="PF01420">
    <property type="entry name" value="Methylase_S"/>
    <property type="match status" value="2"/>
</dbReference>
<dbReference type="SUPFAM" id="SSF116734">
    <property type="entry name" value="DNA methylase specificity domain"/>
    <property type="match status" value="2"/>
</dbReference>
<feature type="domain" description="Type I restriction modification DNA specificity" evidence="4">
    <location>
        <begin position="240"/>
        <end position="418"/>
    </location>
</feature>
<dbReference type="RefSeq" id="WP_377143141.1">
    <property type="nucleotide sequence ID" value="NZ_JBHTIA010000009.1"/>
</dbReference>
<dbReference type="InterPro" id="IPR044946">
    <property type="entry name" value="Restrct_endonuc_typeI_TRD_sf"/>
</dbReference>
<keyword evidence="6" id="KW-1185">Reference proteome</keyword>
<evidence type="ECO:0000313" key="5">
    <source>
        <dbReference type="EMBL" id="MFD0765805.1"/>
    </source>
</evidence>